<feature type="region of interest" description="Disordered" evidence="2">
    <location>
        <begin position="492"/>
        <end position="513"/>
    </location>
</feature>
<dbReference type="PANTHER" id="PTHR34121:SF1">
    <property type="entry name" value="FILAMIN-A-INTERACTING PROTEIN 1"/>
    <property type="match status" value="1"/>
</dbReference>
<gene>
    <name evidence="3" type="ORF">EUTSA_v10012885mg</name>
</gene>
<feature type="compositionally biased region" description="Polar residues" evidence="2">
    <location>
        <begin position="606"/>
        <end position="616"/>
    </location>
</feature>
<evidence type="ECO:0000256" key="1">
    <source>
        <dbReference type="SAM" id="Coils"/>
    </source>
</evidence>
<evidence type="ECO:0000256" key="2">
    <source>
        <dbReference type="SAM" id="MobiDB-lite"/>
    </source>
</evidence>
<name>V4LN81_EUTSA</name>
<feature type="compositionally biased region" description="Low complexity" evidence="2">
    <location>
        <begin position="584"/>
        <end position="601"/>
    </location>
</feature>
<evidence type="ECO:0000313" key="3">
    <source>
        <dbReference type="EMBL" id="ESQ41303.1"/>
    </source>
</evidence>
<dbReference type="STRING" id="72664.V4LN81"/>
<dbReference type="eggNOG" id="ENOG502QW6M">
    <property type="taxonomic scope" value="Eukaryota"/>
</dbReference>
<feature type="region of interest" description="Disordered" evidence="2">
    <location>
        <begin position="572"/>
        <end position="642"/>
    </location>
</feature>
<keyword evidence="4" id="KW-1185">Reference proteome</keyword>
<dbReference type="OrthoDB" id="2019255at2759"/>
<evidence type="ECO:0000313" key="4">
    <source>
        <dbReference type="Proteomes" id="UP000030689"/>
    </source>
</evidence>
<dbReference type="OMA" id="LSTWINF"/>
<accession>V4LN81</accession>
<dbReference type="AlphaFoldDB" id="V4LN81"/>
<dbReference type="Gramene" id="ESQ41303">
    <property type="protein sequence ID" value="ESQ41303"/>
    <property type="gene ID" value="EUTSA_v10012885mg"/>
</dbReference>
<keyword evidence="1" id="KW-0175">Coiled coil</keyword>
<dbReference type="KEGG" id="eus:EUTSA_v10012885mg"/>
<dbReference type="PANTHER" id="PTHR34121">
    <property type="entry name" value="MYOSIN-11"/>
    <property type="match status" value="1"/>
</dbReference>
<proteinExistence type="predicted"/>
<organism evidence="3 4">
    <name type="scientific">Eutrema salsugineum</name>
    <name type="common">Saltwater cress</name>
    <name type="synonym">Sisymbrium salsugineum</name>
    <dbReference type="NCBI Taxonomy" id="72664"/>
    <lineage>
        <taxon>Eukaryota</taxon>
        <taxon>Viridiplantae</taxon>
        <taxon>Streptophyta</taxon>
        <taxon>Embryophyta</taxon>
        <taxon>Tracheophyta</taxon>
        <taxon>Spermatophyta</taxon>
        <taxon>Magnoliopsida</taxon>
        <taxon>eudicotyledons</taxon>
        <taxon>Gunneridae</taxon>
        <taxon>Pentapetalae</taxon>
        <taxon>rosids</taxon>
        <taxon>malvids</taxon>
        <taxon>Brassicales</taxon>
        <taxon>Brassicaceae</taxon>
        <taxon>Eutremeae</taxon>
        <taxon>Eutrema</taxon>
    </lineage>
</organism>
<protein>
    <submittedName>
        <fullName evidence="3">Uncharacterized protein</fullName>
    </submittedName>
</protein>
<dbReference type="Proteomes" id="UP000030689">
    <property type="component" value="Unassembled WGS sequence"/>
</dbReference>
<sequence length="672" mass="75837">MSWLRTAVSKAVEVGNRKNITRTVRNYADSVVQQAGQAVAEGAKLFQDRIGVGAYKSVSQTIQRLEEAAVSYRGHERALLLTRWLSVLKEIDRASGSPVKDKQMSSEELLASDEAKKREWVLYYDPDIGGAPLNFRDVFLQSQALEGIVLSMIIEPPHDEEITLLLEMFGLCLNGGKEVHDAIVSSMQDLATVFSSYKDEVLVKQDELLQFAQNAITGLKISAEMLRIDAEASDLRKKLEKMNASQFPQESEEKELKETPLTIEALKETLAKIRLCSRLEELLIRKRQLSNGDSPDIHAQKVDKLKVLLESLANSSSKAEKRITENRLQKEEALKARVVKANETGEKEKELGAEIAQLEKQRDELEAELKRVNISLAAAQARLHNATEERDQFGEANNQIIAHLKTKEDDLSKSVVACKKEAEVIKTWVNFLEDTWLLQSSYTETKDKQTLDELEKHEDYFSDVAFSILSTYKKEVAPLISRIENYVENLKNLGPGSEKPPNADQGDIQVSNPRKSLEQEYLDYETKIITTFSIVDNMKEHFQVLQNKLEKKDDRRVKELFDDMEKMRQEFESIARPTLEIEIPSPKSSASSPKSPNPRSSLDAPTETTSLTQKPELSNPVEAPATSAGSSREFNPEAELAELESEFGKVARDYSADEVDGWEFDELEKELQ</sequence>
<dbReference type="EMBL" id="KI517464">
    <property type="protein sequence ID" value="ESQ41303.1"/>
    <property type="molecule type" value="Genomic_DNA"/>
</dbReference>
<feature type="coiled-coil region" evidence="1">
    <location>
        <begin position="302"/>
        <end position="396"/>
    </location>
</feature>
<reference evidence="3 4" key="1">
    <citation type="journal article" date="2013" name="Front. Plant Sci.">
        <title>The Reference Genome of the Halophytic Plant Eutrema salsugineum.</title>
        <authorList>
            <person name="Yang R."/>
            <person name="Jarvis D.E."/>
            <person name="Chen H."/>
            <person name="Beilstein M.A."/>
            <person name="Grimwood J."/>
            <person name="Jenkins J."/>
            <person name="Shu S."/>
            <person name="Prochnik S."/>
            <person name="Xin M."/>
            <person name="Ma C."/>
            <person name="Schmutz J."/>
            <person name="Wing R.A."/>
            <person name="Mitchell-Olds T."/>
            <person name="Schumaker K.S."/>
            <person name="Wang X."/>
        </authorList>
    </citation>
    <scope>NUCLEOTIDE SEQUENCE [LARGE SCALE GENOMIC DNA]</scope>
</reference>